<name>A0AAV4V586_CAEEX</name>
<organism evidence="2 3">
    <name type="scientific">Caerostris extrusa</name>
    <name type="common">Bark spider</name>
    <name type="synonym">Caerostris bankana</name>
    <dbReference type="NCBI Taxonomy" id="172846"/>
    <lineage>
        <taxon>Eukaryota</taxon>
        <taxon>Metazoa</taxon>
        <taxon>Ecdysozoa</taxon>
        <taxon>Arthropoda</taxon>
        <taxon>Chelicerata</taxon>
        <taxon>Arachnida</taxon>
        <taxon>Araneae</taxon>
        <taxon>Araneomorphae</taxon>
        <taxon>Entelegynae</taxon>
        <taxon>Araneoidea</taxon>
        <taxon>Araneidae</taxon>
        <taxon>Caerostris</taxon>
    </lineage>
</organism>
<feature type="chain" id="PRO_5043484123" evidence="1">
    <location>
        <begin position="22"/>
        <end position="80"/>
    </location>
</feature>
<accession>A0AAV4V586</accession>
<evidence type="ECO:0000313" key="3">
    <source>
        <dbReference type="Proteomes" id="UP001054945"/>
    </source>
</evidence>
<gene>
    <name evidence="2" type="ORF">CEXT_423471</name>
</gene>
<keyword evidence="3" id="KW-1185">Reference proteome</keyword>
<dbReference type="AlphaFoldDB" id="A0AAV4V586"/>
<evidence type="ECO:0000313" key="2">
    <source>
        <dbReference type="EMBL" id="GIY65154.1"/>
    </source>
</evidence>
<reference evidence="2 3" key="1">
    <citation type="submission" date="2021-06" db="EMBL/GenBank/DDBJ databases">
        <title>Caerostris extrusa draft genome.</title>
        <authorList>
            <person name="Kono N."/>
            <person name="Arakawa K."/>
        </authorList>
    </citation>
    <scope>NUCLEOTIDE SEQUENCE [LARGE SCALE GENOMIC DNA]</scope>
</reference>
<protein>
    <submittedName>
        <fullName evidence="2">Uncharacterized protein</fullName>
    </submittedName>
</protein>
<keyword evidence="1" id="KW-0732">Signal</keyword>
<dbReference type="EMBL" id="BPLR01013967">
    <property type="protein sequence ID" value="GIY65154.1"/>
    <property type="molecule type" value="Genomic_DNA"/>
</dbReference>
<sequence>MVTKKTELIIPSMLLVELKLALVINRGDDDFSYWVKNKECVLPTVGEWLEEICYRVVAGHVHFCSGYERLRKLHFHLTKC</sequence>
<dbReference type="Proteomes" id="UP001054945">
    <property type="component" value="Unassembled WGS sequence"/>
</dbReference>
<evidence type="ECO:0000256" key="1">
    <source>
        <dbReference type="SAM" id="SignalP"/>
    </source>
</evidence>
<feature type="signal peptide" evidence="1">
    <location>
        <begin position="1"/>
        <end position="21"/>
    </location>
</feature>
<comment type="caution">
    <text evidence="2">The sequence shown here is derived from an EMBL/GenBank/DDBJ whole genome shotgun (WGS) entry which is preliminary data.</text>
</comment>
<proteinExistence type="predicted"/>